<keyword evidence="1" id="KW-0378">Hydrolase</keyword>
<dbReference type="NCBIfam" id="TIGR01668">
    <property type="entry name" value="YqeG_hyp_ppase"/>
    <property type="match status" value="1"/>
</dbReference>
<dbReference type="STRING" id="1423796.FC24_GL000678"/>
<dbReference type="AlphaFoldDB" id="A0A0R2CP63"/>
<sequence length="176" mass="20152">MFLDYKPTWMLSKITQLTPEDAKQQGIKAILTDLDNTIIAWDNPTGTRQLHDWITKMQTSGIPVVVVSNNSAARVSRAVANLGLPFISRALKPLTFGIRQAKKRLGLTSGELVMVGDQLLTDVIAANHSHVRTILVQPLIETDAWNTRINRFFEKFLMRRLLRRHPELRWKERLND</sequence>
<dbReference type="RefSeq" id="WP_057874794.1">
    <property type="nucleotide sequence ID" value="NZ_AYYI01000103.1"/>
</dbReference>
<dbReference type="Proteomes" id="UP000051638">
    <property type="component" value="Unassembled WGS sequence"/>
</dbReference>
<accession>A0A0R2CP63</accession>
<dbReference type="SUPFAM" id="SSF56784">
    <property type="entry name" value="HAD-like"/>
    <property type="match status" value="1"/>
</dbReference>
<reference evidence="1 2" key="1">
    <citation type="journal article" date="2015" name="Genome Announc.">
        <title>Expanding the biotechnology potential of lactobacilli through comparative genomics of 213 strains and associated genera.</title>
        <authorList>
            <person name="Sun Z."/>
            <person name="Harris H.M."/>
            <person name="McCann A."/>
            <person name="Guo C."/>
            <person name="Argimon S."/>
            <person name="Zhang W."/>
            <person name="Yang X."/>
            <person name="Jeffery I.B."/>
            <person name="Cooney J.C."/>
            <person name="Kagawa T.F."/>
            <person name="Liu W."/>
            <person name="Song Y."/>
            <person name="Salvetti E."/>
            <person name="Wrobel A."/>
            <person name="Rasinkangas P."/>
            <person name="Parkhill J."/>
            <person name="Rea M.C."/>
            <person name="O'Sullivan O."/>
            <person name="Ritari J."/>
            <person name="Douillard F.P."/>
            <person name="Paul Ross R."/>
            <person name="Yang R."/>
            <person name="Briner A.E."/>
            <person name="Felis G.E."/>
            <person name="de Vos W.M."/>
            <person name="Barrangou R."/>
            <person name="Klaenhammer T.R."/>
            <person name="Caufield P.W."/>
            <person name="Cui Y."/>
            <person name="Zhang H."/>
            <person name="O'Toole P.W."/>
        </authorList>
    </citation>
    <scope>NUCLEOTIDE SEQUENCE [LARGE SCALE GENOMIC DNA]</scope>
    <source>
        <strain evidence="1 2">DSM 20253</strain>
    </source>
</reference>
<gene>
    <name evidence="1" type="ORF">FC24_GL000678</name>
</gene>
<dbReference type="OrthoDB" id="9787572at2"/>
<dbReference type="InterPro" id="IPR010021">
    <property type="entry name" value="PGPP1/Gep4"/>
</dbReference>
<dbReference type="PATRIC" id="fig|1423796.3.peg.696"/>
<evidence type="ECO:0000313" key="1">
    <source>
        <dbReference type="EMBL" id="KRM92986.1"/>
    </source>
</evidence>
<dbReference type="EMBL" id="AYYI01000103">
    <property type="protein sequence ID" value="KRM92986.1"/>
    <property type="molecule type" value="Genomic_DNA"/>
</dbReference>
<proteinExistence type="predicted"/>
<keyword evidence="2" id="KW-1185">Reference proteome</keyword>
<dbReference type="Pfam" id="PF13242">
    <property type="entry name" value="Hydrolase_like"/>
    <property type="match status" value="1"/>
</dbReference>
<dbReference type="Gene3D" id="3.40.50.1000">
    <property type="entry name" value="HAD superfamily/HAD-like"/>
    <property type="match status" value="1"/>
</dbReference>
<dbReference type="InterPro" id="IPR006549">
    <property type="entry name" value="HAD-SF_hydro_IIIA"/>
</dbReference>
<dbReference type="InterPro" id="IPR036412">
    <property type="entry name" value="HAD-like_sf"/>
</dbReference>
<protein>
    <submittedName>
        <fullName evidence="1">Haloacid dehalogenase family hydrolase</fullName>
    </submittedName>
</protein>
<dbReference type="InterPro" id="IPR023214">
    <property type="entry name" value="HAD_sf"/>
</dbReference>
<dbReference type="NCBIfam" id="TIGR01662">
    <property type="entry name" value="HAD-SF-IIIA"/>
    <property type="match status" value="1"/>
</dbReference>
<organism evidence="1 2">
    <name type="scientific">Loigolactobacillus rennini DSM 20253</name>
    <dbReference type="NCBI Taxonomy" id="1423796"/>
    <lineage>
        <taxon>Bacteria</taxon>
        <taxon>Bacillati</taxon>
        <taxon>Bacillota</taxon>
        <taxon>Bacilli</taxon>
        <taxon>Lactobacillales</taxon>
        <taxon>Lactobacillaceae</taxon>
        <taxon>Loigolactobacillus</taxon>
    </lineage>
</organism>
<name>A0A0R2CP63_9LACO</name>
<dbReference type="GO" id="GO:0008962">
    <property type="term" value="F:phosphatidylglycerophosphatase activity"/>
    <property type="evidence" value="ECO:0007669"/>
    <property type="project" value="InterPro"/>
</dbReference>
<comment type="caution">
    <text evidence="1">The sequence shown here is derived from an EMBL/GenBank/DDBJ whole genome shotgun (WGS) entry which is preliminary data.</text>
</comment>
<dbReference type="CDD" id="cd16416">
    <property type="entry name" value="HAD_BsYqeG-like"/>
    <property type="match status" value="1"/>
</dbReference>
<evidence type="ECO:0000313" key="2">
    <source>
        <dbReference type="Proteomes" id="UP000051638"/>
    </source>
</evidence>